<feature type="region of interest" description="Disordered" evidence="2">
    <location>
        <begin position="366"/>
        <end position="402"/>
    </location>
</feature>
<proteinExistence type="predicted"/>
<feature type="compositionally biased region" description="Basic and acidic residues" evidence="2">
    <location>
        <begin position="112"/>
        <end position="122"/>
    </location>
</feature>
<feature type="region of interest" description="Disordered" evidence="2">
    <location>
        <begin position="135"/>
        <end position="157"/>
    </location>
</feature>
<organism evidence="3 4">
    <name type="scientific">Lagenidium giganteum</name>
    <dbReference type="NCBI Taxonomy" id="4803"/>
    <lineage>
        <taxon>Eukaryota</taxon>
        <taxon>Sar</taxon>
        <taxon>Stramenopiles</taxon>
        <taxon>Oomycota</taxon>
        <taxon>Peronosporomycetes</taxon>
        <taxon>Pythiales</taxon>
        <taxon>Pythiaceae</taxon>
    </lineage>
</organism>
<gene>
    <name evidence="3" type="ORF">N0F65_001998</name>
</gene>
<protein>
    <submittedName>
        <fullName evidence="3">Uncharacterized protein</fullName>
    </submittedName>
</protein>
<keyword evidence="4" id="KW-1185">Reference proteome</keyword>
<dbReference type="EMBL" id="DAKRPA010000072">
    <property type="protein sequence ID" value="DAZ99994.1"/>
    <property type="molecule type" value="Genomic_DNA"/>
</dbReference>
<evidence type="ECO:0000256" key="2">
    <source>
        <dbReference type="SAM" id="MobiDB-lite"/>
    </source>
</evidence>
<comment type="caution">
    <text evidence="3">The sequence shown here is derived from an EMBL/GenBank/DDBJ whole genome shotgun (WGS) entry which is preliminary data.</text>
</comment>
<sequence length="619" mass="69433">MRTSAHAMAMAASCEWCGEQPIAFRCRMCNPRKVLATCTACAKRWHSRGFSQEHVVEDLEGTVQAFKLWSLADQNIATPSTTPAAQPAQTALAQAPAPAQAPPVRDTTQDANAEKESNEVNEDAHAEIPVVIEETDPEPTSGFEVDQDAPKEGEETNPAGTEALQLTLDMLVELYDDENVQHEAQLTEYLTNAIAVEDAVHCVRFSRCSEQPCAEISLHHAHVRLDQPCTVELCQQILEFQKHRKNCELPTCPFCIRGKFCARQHLGAVFGFDHMLVEKRRNLRQAEASNLDQAQRNFLKQEVMMLERRKRAQMMEVDRLNSLAVKHSLPVFNFPRFGWHIKEPPIKREPGEETAPSPQIGAAAEAPEVTDLTESTSSSPVATPTPSPQKRNTTSTSTTSSANVILNDKINKLLREKATESDSAVKFDEAMELGEAIVDASFCSPSKAPRCLLGCEEILRHLQHHLDLKMCEDSMCHAVEHHFSHLSRCKHAKFDNDCEYCLRIKEREFARAVDTMEQDEPETNARVQTVVDAITMSLTTAMSAQEREQAVIQLEDELDQAEEHKRDLVEKLGAARTKLRKVRKRITDLSLTDSYTFKMAPHFVKGKIDGAHPRKKQRT</sequence>
<dbReference type="Proteomes" id="UP001146120">
    <property type="component" value="Unassembled WGS sequence"/>
</dbReference>
<name>A0AAV2Z2Z4_9STRA</name>
<feature type="region of interest" description="Disordered" evidence="2">
    <location>
        <begin position="79"/>
        <end position="122"/>
    </location>
</feature>
<dbReference type="AlphaFoldDB" id="A0AAV2Z2Z4"/>
<reference evidence="3" key="1">
    <citation type="submission" date="2022-11" db="EMBL/GenBank/DDBJ databases">
        <authorList>
            <person name="Morgan W.R."/>
            <person name="Tartar A."/>
        </authorList>
    </citation>
    <scope>NUCLEOTIDE SEQUENCE</scope>
    <source>
        <strain evidence="3">ARSEF 373</strain>
    </source>
</reference>
<keyword evidence="1" id="KW-0175">Coiled coil</keyword>
<reference evidence="3" key="2">
    <citation type="journal article" date="2023" name="Microbiol Resour">
        <title>Decontamination and Annotation of the Draft Genome Sequence of the Oomycete Lagenidium giganteum ARSEF 373.</title>
        <authorList>
            <person name="Morgan W.R."/>
            <person name="Tartar A."/>
        </authorList>
    </citation>
    <scope>NUCLEOTIDE SEQUENCE</scope>
    <source>
        <strain evidence="3">ARSEF 373</strain>
    </source>
</reference>
<evidence type="ECO:0000313" key="4">
    <source>
        <dbReference type="Proteomes" id="UP001146120"/>
    </source>
</evidence>
<feature type="compositionally biased region" description="Low complexity" evidence="2">
    <location>
        <begin position="373"/>
        <end position="384"/>
    </location>
</feature>
<evidence type="ECO:0000256" key="1">
    <source>
        <dbReference type="SAM" id="Coils"/>
    </source>
</evidence>
<accession>A0AAV2Z2Z4</accession>
<feature type="compositionally biased region" description="Low complexity" evidence="2">
    <location>
        <begin position="79"/>
        <end position="98"/>
    </location>
</feature>
<evidence type="ECO:0000313" key="3">
    <source>
        <dbReference type="EMBL" id="DAZ99994.1"/>
    </source>
</evidence>
<dbReference type="CDD" id="cd19757">
    <property type="entry name" value="Bbox1"/>
    <property type="match status" value="1"/>
</dbReference>
<feature type="coiled-coil region" evidence="1">
    <location>
        <begin position="544"/>
        <end position="578"/>
    </location>
</feature>